<dbReference type="InterPro" id="IPR031876">
    <property type="entry name" value="DUF4760"/>
</dbReference>
<name>A0ABW3QG29_9BACT</name>
<keyword evidence="1" id="KW-0175">Coiled coil</keyword>
<dbReference type="Pfam" id="PF15956">
    <property type="entry name" value="DUF4760"/>
    <property type="match status" value="1"/>
</dbReference>
<evidence type="ECO:0000313" key="3">
    <source>
        <dbReference type="EMBL" id="MFD1141856.1"/>
    </source>
</evidence>
<proteinExistence type="predicted"/>
<feature type="transmembrane region" description="Helical" evidence="2">
    <location>
        <begin position="62"/>
        <end position="80"/>
    </location>
</feature>
<evidence type="ECO:0000313" key="4">
    <source>
        <dbReference type="Proteomes" id="UP001597116"/>
    </source>
</evidence>
<reference evidence="4" key="1">
    <citation type="journal article" date="2019" name="Int. J. Syst. Evol. Microbiol.">
        <title>The Global Catalogue of Microorganisms (GCM) 10K type strain sequencing project: providing services to taxonomists for standard genome sequencing and annotation.</title>
        <authorList>
            <consortium name="The Broad Institute Genomics Platform"/>
            <consortium name="The Broad Institute Genome Sequencing Center for Infectious Disease"/>
            <person name="Wu L."/>
            <person name="Ma J."/>
        </authorList>
    </citation>
    <scope>NUCLEOTIDE SEQUENCE [LARGE SCALE GENOMIC DNA]</scope>
    <source>
        <strain evidence="4">CCUG 55608</strain>
    </source>
</reference>
<protein>
    <submittedName>
        <fullName evidence="3">DUF4760 domain-containing protein</fullName>
    </submittedName>
</protein>
<feature type="transmembrane region" description="Helical" evidence="2">
    <location>
        <begin position="30"/>
        <end position="50"/>
    </location>
</feature>
<dbReference type="Proteomes" id="UP001597116">
    <property type="component" value="Unassembled WGS sequence"/>
</dbReference>
<dbReference type="RefSeq" id="WP_265992352.1">
    <property type="nucleotide sequence ID" value="NZ_CP110973.1"/>
</dbReference>
<keyword evidence="2" id="KW-0472">Membrane</keyword>
<evidence type="ECO:0000256" key="2">
    <source>
        <dbReference type="SAM" id="Phobius"/>
    </source>
</evidence>
<comment type="caution">
    <text evidence="3">The sequence shown here is derived from an EMBL/GenBank/DDBJ whole genome shotgun (WGS) entry which is preliminary data.</text>
</comment>
<feature type="coiled-coil region" evidence="1">
    <location>
        <begin position="95"/>
        <end position="129"/>
    </location>
</feature>
<keyword evidence="4" id="KW-1185">Reference proteome</keyword>
<sequence length="264" mass="31621">MASDLGARKKFLVDKIKENDQAEFSVRARVVLIGAGTTIAVATVAWLWLYNHPESRPIEYRDILTICLVGFACTTLWYTSKTFEHNSYINNYRLLLEEEKVAKDEEVRLEKIRREDEAIRREVELLAERIRREDEIEAFRREYEAKVYAFALMRDWHSAEMIEHGTIARNFMRDHPSDITKLIDDPANIEIRQSVMILLNYFERLSLAYQTNMADNSLMKEYFRYLFSLYYTGFEEYIHRTRKEKENHKLFICYENVVKEWRAK</sequence>
<keyword evidence="2" id="KW-1133">Transmembrane helix</keyword>
<accession>A0ABW3QG29</accession>
<dbReference type="EMBL" id="JBHTLP010000008">
    <property type="protein sequence ID" value="MFD1141856.1"/>
    <property type="molecule type" value="Genomic_DNA"/>
</dbReference>
<evidence type="ECO:0000256" key="1">
    <source>
        <dbReference type="SAM" id="Coils"/>
    </source>
</evidence>
<gene>
    <name evidence="3" type="ORF">ACFQ4C_12085</name>
</gene>
<keyword evidence="2" id="KW-0812">Transmembrane</keyword>
<organism evidence="3 4">
    <name type="scientific">Larkinella insperata</name>
    <dbReference type="NCBI Taxonomy" id="332158"/>
    <lineage>
        <taxon>Bacteria</taxon>
        <taxon>Pseudomonadati</taxon>
        <taxon>Bacteroidota</taxon>
        <taxon>Cytophagia</taxon>
        <taxon>Cytophagales</taxon>
        <taxon>Spirosomataceae</taxon>
        <taxon>Larkinella</taxon>
    </lineage>
</organism>